<organism evidence="3 4">
    <name type="scientific">Massilia agrisoli</name>
    <dbReference type="NCBI Taxonomy" id="2892444"/>
    <lineage>
        <taxon>Bacteria</taxon>
        <taxon>Pseudomonadati</taxon>
        <taxon>Pseudomonadota</taxon>
        <taxon>Betaproteobacteria</taxon>
        <taxon>Burkholderiales</taxon>
        <taxon>Oxalobacteraceae</taxon>
        <taxon>Telluria group</taxon>
        <taxon>Massilia</taxon>
    </lineage>
</organism>
<evidence type="ECO:0000259" key="1">
    <source>
        <dbReference type="Pfam" id="PF00675"/>
    </source>
</evidence>
<keyword evidence="4" id="KW-1185">Reference proteome</keyword>
<feature type="domain" description="Peptidase M16 N-terminal" evidence="1">
    <location>
        <begin position="2"/>
        <end position="111"/>
    </location>
</feature>
<feature type="domain" description="Peptidase M16 C-terminal" evidence="2">
    <location>
        <begin position="139"/>
        <end position="302"/>
    </location>
</feature>
<dbReference type="SUPFAM" id="SSF63411">
    <property type="entry name" value="LuxS/MPP-like metallohydrolase"/>
    <property type="match status" value="2"/>
</dbReference>
<evidence type="ECO:0000259" key="2">
    <source>
        <dbReference type="Pfam" id="PF05193"/>
    </source>
</evidence>
<accession>A0ABS8J0U6</accession>
<dbReference type="Pfam" id="PF05193">
    <property type="entry name" value="Peptidase_M16_C"/>
    <property type="match status" value="1"/>
</dbReference>
<dbReference type="PANTHER" id="PTHR11851:SF224">
    <property type="entry name" value="PROCESSING PROTEASE"/>
    <property type="match status" value="1"/>
</dbReference>
<dbReference type="InterPro" id="IPR050361">
    <property type="entry name" value="MPP/UQCRC_Complex"/>
</dbReference>
<proteinExistence type="predicted"/>
<comment type="caution">
    <text evidence="3">The sequence shown here is derived from an EMBL/GenBank/DDBJ whole genome shotgun (WGS) entry which is preliminary data.</text>
</comment>
<dbReference type="InterPro" id="IPR007863">
    <property type="entry name" value="Peptidase_M16_C"/>
</dbReference>
<dbReference type="RefSeq" id="WP_229434216.1">
    <property type="nucleotide sequence ID" value="NZ_JAJHPV010000021.1"/>
</dbReference>
<dbReference type="PANTHER" id="PTHR11851">
    <property type="entry name" value="METALLOPROTEASE"/>
    <property type="match status" value="1"/>
</dbReference>
<dbReference type="Gene3D" id="3.30.830.10">
    <property type="entry name" value="Metalloenzyme, LuxS/M16 peptidase-like"/>
    <property type="match status" value="2"/>
</dbReference>
<dbReference type="InterPro" id="IPR011765">
    <property type="entry name" value="Pept_M16_N"/>
</dbReference>
<name>A0ABS8J0U6_9BURK</name>
<protein>
    <submittedName>
        <fullName evidence="3">Insulinase family protein</fullName>
    </submittedName>
</protein>
<dbReference type="EMBL" id="JAJHPV010000021">
    <property type="protein sequence ID" value="MCC6073099.1"/>
    <property type="molecule type" value="Genomic_DNA"/>
</dbReference>
<gene>
    <name evidence="3" type="ORF">LMJ30_19380</name>
</gene>
<sequence length="411" mass="43458">MVDAGAASESAANAGTASLALDLFDKGTRSRDVFKLADDLASLGANLSTATGADLSIVRLQSTTAALQPSLALMADAALNPSFAADQFTLQKQRRLAQIAQERAQPNALAQRIVPGLLYGEAHAYGKPASGSEATVGKIAREDLARWHATWFKPGSATIIVTGDTTLAKLVPALEASFGGWKAGTAPAKQVSTVARTQGKRLYLIDKPGAPQSTIVAAHVSEAAGQPEDLAMEPVMQNFGGMATSRLNRNLRLDKHWSYGTSGQLTYPRGQRAFMVVAPVQTDKTKESMLEVAKEIRGVAGERPLAGEEYASIMRNMTSRLAGRFATLSALESAAITSLNLGLPDTYWSAYAGNIRGLTEAQLAAASGKFVRPNELVWLVIGDLRKIEAGVRELGWGEATILNADGTPAPR</sequence>
<reference evidence="3 4" key="1">
    <citation type="submission" date="2021-11" db="EMBL/GenBank/DDBJ databases">
        <authorList>
            <person name="Huq M.A."/>
        </authorList>
    </citation>
    <scope>NUCLEOTIDE SEQUENCE [LARGE SCALE GENOMIC DNA]</scope>
    <source>
        <strain evidence="3 4">MAHUQ-52</strain>
    </source>
</reference>
<dbReference type="Pfam" id="PF00675">
    <property type="entry name" value="Peptidase_M16"/>
    <property type="match status" value="1"/>
</dbReference>
<evidence type="ECO:0000313" key="3">
    <source>
        <dbReference type="EMBL" id="MCC6073099.1"/>
    </source>
</evidence>
<evidence type="ECO:0000313" key="4">
    <source>
        <dbReference type="Proteomes" id="UP001198701"/>
    </source>
</evidence>
<dbReference type="Proteomes" id="UP001198701">
    <property type="component" value="Unassembled WGS sequence"/>
</dbReference>
<dbReference type="InterPro" id="IPR011249">
    <property type="entry name" value="Metalloenz_LuxS/M16"/>
</dbReference>